<feature type="transmembrane region" description="Helical" evidence="2">
    <location>
        <begin position="178"/>
        <end position="201"/>
    </location>
</feature>
<sequence length="489" mass="53489">MHSTASDTTLSSDTCIAVCPSAIEITLPARIDVAVEMNGRAEQSQHTTSQNQQTTSMDMSASDPSQRALTDRVEVRMQSGHQSQPIPARQPILPTPRPHSCPEPTRPQQLAEVLVSVDPIAPPPYSPSREAPPPYRVQVKQVKTSKISHTLALVSLFLVTFDMIFTVLLVGISGIMILYAGTGTGLAVAVPIAYTITACFGRAGLIYDNVSAVLFYLVMLLIRLFLDIGTMVYMSPAFTTQPFFMSTFEFVLTLPVSGVRSIQTLLMPCFDQLYFRLSDGECTDLVQWNGAPLDFTPILVALLLPHLMTIIVHSIHLSMMQDSLRTAQVGIDADAGRRAAAASAALEAMHRLSLQSHPQWSRVQTRPLQPYPILQQQRPRSHQQSMHQSSAVQAALCADSSLSQSEAIARLYPRGSSLGTRSPLIVSLSRPTRSSTQRQTPLIQLHEQNNGASLYPQWVFPRGTLLGEMEARQASSSPSAQSRTESTTN</sequence>
<evidence type="ECO:0000256" key="2">
    <source>
        <dbReference type="SAM" id="Phobius"/>
    </source>
</evidence>
<dbReference type="Proteomes" id="UP001648503">
    <property type="component" value="Unassembled WGS sequence"/>
</dbReference>
<feature type="compositionally biased region" description="Polar residues" evidence="1">
    <location>
        <begin position="57"/>
        <end position="68"/>
    </location>
</feature>
<keyword evidence="4" id="KW-1185">Reference proteome</keyword>
<evidence type="ECO:0000313" key="4">
    <source>
        <dbReference type="Proteomes" id="UP001648503"/>
    </source>
</evidence>
<evidence type="ECO:0000313" key="3">
    <source>
        <dbReference type="EMBL" id="KAH6600856.1"/>
    </source>
</evidence>
<keyword evidence="2" id="KW-1133">Transmembrane helix</keyword>
<feature type="compositionally biased region" description="Pro residues" evidence="1">
    <location>
        <begin position="93"/>
        <end position="105"/>
    </location>
</feature>
<feature type="transmembrane region" description="Helical" evidence="2">
    <location>
        <begin position="295"/>
        <end position="315"/>
    </location>
</feature>
<feature type="transmembrane region" description="Helical" evidence="2">
    <location>
        <begin position="150"/>
        <end position="172"/>
    </location>
</feature>
<accession>A0ABQ8FMI3</accession>
<dbReference type="EMBL" id="JAFCIX010000026">
    <property type="protein sequence ID" value="KAH6600856.1"/>
    <property type="molecule type" value="Genomic_DNA"/>
</dbReference>
<protein>
    <recommendedName>
        <fullName evidence="5">Ion transport domain-containing protein</fullName>
    </recommendedName>
</protein>
<organism evidence="3 4">
    <name type="scientific">Batrachochytrium salamandrivorans</name>
    <dbReference type="NCBI Taxonomy" id="1357716"/>
    <lineage>
        <taxon>Eukaryota</taxon>
        <taxon>Fungi</taxon>
        <taxon>Fungi incertae sedis</taxon>
        <taxon>Chytridiomycota</taxon>
        <taxon>Chytridiomycota incertae sedis</taxon>
        <taxon>Chytridiomycetes</taxon>
        <taxon>Rhizophydiales</taxon>
        <taxon>Rhizophydiales incertae sedis</taxon>
        <taxon>Batrachochytrium</taxon>
    </lineage>
</organism>
<comment type="caution">
    <text evidence="3">The sequence shown here is derived from an EMBL/GenBank/DDBJ whole genome shotgun (WGS) entry which is preliminary data.</text>
</comment>
<keyword evidence="2" id="KW-0812">Transmembrane</keyword>
<evidence type="ECO:0000256" key="1">
    <source>
        <dbReference type="SAM" id="MobiDB-lite"/>
    </source>
</evidence>
<feature type="compositionally biased region" description="Low complexity" evidence="1">
    <location>
        <begin position="472"/>
        <end position="489"/>
    </location>
</feature>
<name>A0ABQ8FMI3_9FUNG</name>
<feature type="region of interest" description="Disordered" evidence="1">
    <location>
        <begin position="470"/>
        <end position="489"/>
    </location>
</feature>
<proteinExistence type="predicted"/>
<reference evidence="3 4" key="1">
    <citation type="submission" date="2021-02" db="EMBL/GenBank/DDBJ databases">
        <title>Variation within the Batrachochytrium salamandrivorans European outbreak.</title>
        <authorList>
            <person name="Kelly M."/>
            <person name="Pasmans F."/>
            <person name="Shea T.P."/>
            <person name="Munoz J.F."/>
            <person name="Carranza S."/>
            <person name="Cuomo C.A."/>
            <person name="Martel A."/>
        </authorList>
    </citation>
    <scope>NUCLEOTIDE SEQUENCE [LARGE SCALE GENOMIC DNA]</scope>
    <source>
        <strain evidence="3 4">AMFP18/2</strain>
    </source>
</reference>
<feature type="compositionally biased region" description="Low complexity" evidence="1">
    <location>
        <begin position="44"/>
        <end position="56"/>
    </location>
</feature>
<evidence type="ECO:0008006" key="5">
    <source>
        <dbReference type="Google" id="ProtNLM"/>
    </source>
</evidence>
<gene>
    <name evidence="3" type="ORF">BASA50_002024</name>
</gene>
<feature type="transmembrane region" description="Helical" evidence="2">
    <location>
        <begin position="213"/>
        <end position="234"/>
    </location>
</feature>
<keyword evidence="2" id="KW-0472">Membrane</keyword>
<feature type="region of interest" description="Disordered" evidence="1">
    <location>
        <begin position="39"/>
        <end position="106"/>
    </location>
</feature>